<sequence length="75" mass="9005">MRKVYTQEWEWLRIRSNDDYDGVKQVPSPYKQQTLMLTENNLDERSIVLDKQDASLIRRSLSNDNIPMMIIGYRK</sequence>
<proteinExistence type="predicted"/>
<dbReference type="AlphaFoldDB" id="A0A9Q0MIE5"/>
<evidence type="ECO:0000313" key="2">
    <source>
        <dbReference type="Proteomes" id="UP001142055"/>
    </source>
</evidence>
<keyword evidence="2" id="KW-1185">Reference proteome</keyword>
<organism evidence="1 2">
    <name type="scientific">Blomia tropicalis</name>
    <name type="common">Mite</name>
    <dbReference type="NCBI Taxonomy" id="40697"/>
    <lineage>
        <taxon>Eukaryota</taxon>
        <taxon>Metazoa</taxon>
        <taxon>Ecdysozoa</taxon>
        <taxon>Arthropoda</taxon>
        <taxon>Chelicerata</taxon>
        <taxon>Arachnida</taxon>
        <taxon>Acari</taxon>
        <taxon>Acariformes</taxon>
        <taxon>Sarcoptiformes</taxon>
        <taxon>Astigmata</taxon>
        <taxon>Glycyphagoidea</taxon>
        <taxon>Echimyopodidae</taxon>
        <taxon>Blomia</taxon>
    </lineage>
</organism>
<dbReference type="Proteomes" id="UP001142055">
    <property type="component" value="Chromosome 1"/>
</dbReference>
<accession>A0A9Q0MIE5</accession>
<gene>
    <name evidence="1" type="ORF">RDWZM_003532</name>
</gene>
<name>A0A9Q0MIE5_BLOTA</name>
<reference evidence="1" key="1">
    <citation type="submission" date="2022-12" db="EMBL/GenBank/DDBJ databases">
        <title>Genome assemblies of Blomia tropicalis.</title>
        <authorList>
            <person name="Cui Y."/>
        </authorList>
    </citation>
    <scope>NUCLEOTIDE SEQUENCE</scope>
    <source>
        <tissue evidence="1">Adult mites</tissue>
    </source>
</reference>
<protein>
    <submittedName>
        <fullName evidence="1">Uncharacterized protein</fullName>
    </submittedName>
</protein>
<comment type="caution">
    <text evidence="1">The sequence shown here is derived from an EMBL/GenBank/DDBJ whole genome shotgun (WGS) entry which is preliminary data.</text>
</comment>
<evidence type="ECO:0000313" key="1">
    <source>
        <dbReference type="EMBL" id="KAJ6224987.1"/>
    </source>
</evidence>
<dbReference type="EMBL" id="JAPWDV010000001">
    <property type="protein sequence ID" value="KAJ6224987.1"/>
    <property type="molecule type" value="Genomic_DNA"/>
</dbReference>